<keyword evidence="5 6" id="KW-0472">Membrane</keyword>
<evidence type="ECO:0000256" key="6">
    <source>
        <dbReference type="SAM" id="Phobius"/>
    </source>
</evidence>
<organism evidence="7 8">
    <name type="scientific">Paramagnetospirillum magnetotacticum MS-1</name>
    <dbReference type="NCBI Taxonomy" id="272627"/>
    <lineage>
        <taxon>Bacteria</taxon>
        <taxon>Pseudomonadati</taxon>
        <taxon>Pseudomonadota</taxon>
        <taxon>Alphaproteobacteria</taxon>
        <taxon>Rhodospirillales</taxon>
        <taxon>Magnetospirillaceae</taxon>
        <taxon>Paramagnetospirillum</taxon>
    </lineage>
</organism>
<comment type="caution">
    <text evidence="7">The sequence shown here is derived from an EMBL/GenBank/DDBJ whole genome shotgun (WGS) entry which is preliminary data.</text>
</comment>
<evidence type="ECO:0000313" key="8">
    <source>
        <dbReference type="Proteomes" id="UP000031971"/>
    </source>
</evidence>
<evidence type="ECO:0000256" key="2">
    <source>
        <dbReference type="ARBA" id="ARBA00022475"/>
    </source>
</evidence>
<accession>A0A0C2YNL9</accession>
<feature type="transmembrane region" description="Helical" evidence="6">
    <location>
        <begin position="5"/>
        <end position="22"/>
    </location>
</feature>
<evidence type="ECO:0000256" key="3">
    <source>
        <dbReference type="ARBA" id="ARBA00022692"/>
    </source>
</evidence>
<dbReference type="Pfam" id="PF03706">
    <property type="entry name" value="LPG_synthase_TM"/>
    <property type="match status" value="1"/>
</dbReference>
<feature type="transmembrane region" description="Helical" evidence="6">
    <location>
        <begin position="112"/>
        <end position="136"/>
    </location>
</feature>
<dbReference type="InterPro" id="IPR022791">
    <property type="entry name" value="L-PG_synthase/AglD"/>
</dbReference>
<proteinExistence type="predicted"/>
<gene>
    <name evidence="7" type="ORF">CCC_01569</name>
</gene>
<dbReference type="AlphaFoldDB" id="A0A0C2YNL9"/>
<feature type="transmembrane region" description="Helical" evidence="6">
    <location>
        <begin position="267"/>
        <end position="289"/>
    </location>
</feature>
<evidence type="ECO:0000256" key="4">
    <source>
        <dbReference type="ARBA" id="ARBA00022989"/>
    </source>
</evidence>
<name>A0A0C2YNL9_PARME</name>
<feature type="transmembrane region" description="Helical" evidence="6">
    <location>
        <begin position="227"/>
        <end position="247"/>
    </location>
</feature>
<dbReference type="Proteomes" id="UP000031971">
    <property type="component" value="Unassembled WGS sequence"/>
</dbReference>
<keyword evidence="8" id="KW-1185">Reference proteome</keyword>
<feature type="transmembrane region" description="Helical" evidence="6">
    <location>
        <begin position="187"/>
        <end position="215"/>
    </location>
</feature>
<evidence type="ECO:0000256" key="5">
    <source>
        <dbReference type="ARBA" id="ARBA00023136"/>
    </source>
</evidence>
<dbReference type="PANTHER" id="PTHR39087:SF2">
    <property type="entry name" value="UPF0104 MEMBRANE PROTEIN MJ1595"/>
    <property type="match status" value="1"/>
</dbReference>
<comment type="subcellular location">
    <subcellularLocation>
        <location evidence="1">Cell membrane</location>
        <topology evidence="1">Multi-pass membrane protein</topology>
    </subcellularLocation>
</comment>
<dbReference type="NCBIfam" id="TIGR00374">
    <property type="entry name" value="flippase-like domain"/>
    <property type="match status" value="1"/>
</dbReference>
<keyword evidence="2" id="KW-1003">Cell membrane</keyword>
<dbReference type="STRING" id="272627.CCC_01569"/>
<dbReference type="PANTHER" id="PTHR39087">
    <property type="entry name" value="UPF0104 MEMBRANE PROTEIN MJ1595"/>
    <property type="match status" value="1"/>
</dbReference>
<dbReference type="RefSeq" id="WP_009869143.1">
    <property type="nucleotide sequence ID" value="NZ_JXSL01000035.1"/>
</dbReference>
<dbReference type="EMBL" id="JXSL01000035">
    <property type="protein sequence ID" value="KIL96703.1"/>
    <property type="molecule type" value="Genomic_DNA"/>
</dbReference>
<keyword evidence="4 6" id="KW-1133">Transmembrane helix</keyword>
<dbReference type="GO" id="GO:0005886">
    <property type="term" value="C:plasma membrane"/>
    <property type="evidence" value="ECO:0007669"/>
    <property type="project" value="UniProtKB-SubCell"/>
</dbReference>
<feature type="transmembrane region" description="Helical" evidence="6">
    <location>
        <begin position="34"/>
        <end position="52"/>
    </location>
</feature>
<keyword evidence="3 6" id="KW-0812">Transmembrane</keyword>
<evidence type="ECO:0000313" key="7">
    <source>
        <dbReference type="EMBL" id="KIL96703.1"/>
    </source>
</evidence>
<sequence>MTPRLAIRLVGIGLFVVILWNIDLGRALSVMTEVPWWGLCTALLMALALAGIRALRWRLLLNAHGVRQSMRDALVSTLESMIWGTLTPARAGELIRVHHLVADQGIAVSRAAALWAVDMGLDVAGAVIATAGLTVFRPAIFGQILPRPAALAVLAAAIGGLAFLPWLSRILASRLPRGLAAPLEVLAATPASLLLGLAGLTLGSFTAYALTVAGLAGNLPEPGWAEICVITGLTMLVAILPVTFMGFGTREAVIIGVFALHGRPPEAAVGFSFLYVASALLAVAVYFPLMIGLRRRK</sequence>
<protein>
    <submittedName>
        <fullName evidence="7">Membrane protein</fullName>
    </submittedName>
</protein>
<evidence type="ECO:0000256" key="1">
    <source>
        <dbReference type="ARBA" id="ARBA00004651"/>
    </source>
</evidence>
<feature type="transmembrane region" description="Helical" evidence="6">
    <location>
        <begin position="148"/>
        <end position="167"/>
    </location>
</feature>
<reference evidence="7 8" key="1">
    <citation type="submission" date="2015-01" db="EMBL/GenBank/DDBJ databases">
        <title>Genome Sequence of Magnetospirillum magnetotacticum Strain MS-1.</title>
        <authorList>
            <person name="Marinov G.K."/>
            <person name="Smalley M.D."/>
            <person name="DeSalvo G."/>
        </authorList>
    </citation>
    <scope>NUCLEOTIDE SEQUENCE [LARGE SCALE GENOMIC DNA]</scope>
    <source>
        <strain evidence="7 8">MS-1</strain>
    </source>
</reference>